<dbReference type="PRINTS" id="PR00038">
    <property type="entry name" value="HTHLUXR"/>
</dbReference>
<dbReference type="InterPro" id="IPR000792">
    <property type="entry name" value="Tscrpt_reg_LuxR_C"/>
</dbReference>
<dbReference type="GO" id="GO:0003677">
    <property type="term" value="F:DNA binding"/>
    <property type="evidence" value="ECO:0007669"/>
    <property type="project" value="UniProtKB-KW"/>
</dbReference>
<dbReference type="SUPFAM" id="SSF48452">
    <property type="entry name" value="TPR-like"/>
    <property type="match status" value="1"/>
</dbReference>
<gene>
    <name evidence="4" type="ORF">KGA66_04860</name>
</gene>
<feature type="domain" description="HTH luxR-type" evidence="3">
    <location>
        <begin position="529"/>
        <end position="594"/>
    </location>
</feature>
<proteinExistence type="predicted"/>
<feature type="region of interest" description="Disordered" evidence="2">
    <location>
        <begin position="1"/>
        <end position="41"/>
    </location>
</feature>
<dbReference type="Proteomes" id="UP000677913">
    <property type="component" value="Unassembled WGS sequence"/>
</dbReference>
<keyword evidence="1" id="KW-0238">DNA-binding</keyword>
<dbReference type="Gene3D" id="1.10.10.10">
    <property type="entry name" value="Winged helix-like DNA-binding domain superfamily/Winged helix DNA-binding domain"/>
    <property type="match status" value="1"/>
</dbReference>
<feature type="region of interest" description="Disordered" evidence="2">
    <location>
        <begin position="589"/>
        <end position="623"/>
    </location>
</feature>
<evidence type="ECO:0000313" key="5">
    <source>
        <dbReference type="Proteomes" id="UP000677913"/>
    </source>
</evidence>
<evidence type="ECO:0000313" key="4">
    <source>
        <dbReference type="EMBL" id="MBS2962366.1"/>
    </source>
</evidence>
<dbReference type="CDD" id="cd06170">
    <property type="entry name" value="LuxR_C_like"/>
    <property type="match status" value="1"/>
</dbReference>
<keyword evidence="5" id="KW-1185">Reference proteome</keyword>
<dbReference type="InterPro" id="IPR039420">
    <property type="entry name" value="WalR-like"/>
</dbReference>
<dbReference type="PANTHER" id="PTHR43214:SF43">
    <property type="entry name" value="TWO-COMPONENT RESPONSE REGULATOR"/>
    <property type="match status" value="1"/>
</dbReference>
<dbReference type="Pfam" id="PF00196">
    <property type="entry name" value="GerE"/>
    <property type="match status" value="1"/>
</dbReference>
<evidence type="ECO:0000256" key="2">
    <source>
        <dbReference type="SAM" id="MobiDB-lite"/>
    </source>
</evidence>
<accession>A0A8J7WHR0</accession>
<name>A0A8J7WHR0_9ACTN</name>
<feature type="region of interest" description="Disordered" evidence="2">
    <location>
        <begin position="510"/>
        <end position="534"/>
    </location>
</feature>
<dbReference type="AlphaFoldDB" id="A0A8J7WHR0"/>
<dbReference type="Gene3D" id="1.25.40.10">
    <property type="entry name" value="Tetratricopeptide repeat domain"/>
    <property type="match status" value="1"/>
</dbReference>
<dbReference type="SMART" id="SM00421">
    <property type="entry name" value="HTH_LUXR"/>
    <property type="match status" value="1"/>
</dbReference>
<dbReference type="InterPro" id="IPR036388">
    <property type="entry name" value="WH-like_DNA-bd_sf"/>
</dbReference>
<organism evidence="4 5">
    <name type="scientific">Actinocrinis puniceicyclus</name>
    <dbReference type="NCBI Taxonomy" id="977794"/>
    <lineage>
        <taxon>Bacteria</taxon>
        <taxon>Bacillati</taxon>
        <taxon>Actinomycetota</taxon>
        <taxon>Actinomycetes</taxon>
        <taxon>Catenulisporales</taxon>
        <taxon>Actinospicaceae</taxon>
        <taxon>Actinocrinis</taxon>
    </lineage>
</organism>
<dbReference type="GO" id="GO:0006355">
    <property type="term" value="P:regulation of DNA-templated transcription"/>
    <property type="evidence" value="ECO:0007669"/>
    <property type="project" value="InterPro"/>
</dbReference>
<protein>
    <recommendedName>
        <fullName evidence="3">HTH luxR-type domain-containing protein</fullName>
    </recommendedName>
</protein>
<comment type="caution">
    <text evidence="4">The sequence shown here is derived from an EMBL/GenBank/DDBJ whole genome shotgun (WGS) entry which is preliminary data.</text>
</comment>
<dbReference type="PROSITE" id="PS50043">
    <property type="entry name" value="HTH_LUXR_2"/>
    <property type="match status" value="1"/>
</dbReference>
<feature type="compositionally biased region" description="Low complexity" evidence="2">
    <location>
        <begin position="518"/>
        <end position="528"/>
    </location>
</feature>
<dbReference type="InterPro" id="IPR016032">
    <property type="entry name" value="Sig_transdc_resp-reg_C-effctor"/>
</dbReference>
<dbReference type="PANTHER" id="PTHR43214">
    <property type="entry name" value="TWO-COMPONENT RESPONSE REGULATOR"/>
    <property type="match status" value="1"/>
</dbReference>
<evidence type="ECO:0000259" key="3">
    <source>
        <dbReference type="PROSITE" id="PS50043"/>
    </source>
</evidence>
<sequence length="623" mass="66361">MPTGTSLTCPPAGRARNADPPTKGPRRRDEPARARSAGRPAAYSAAGAAADCLEGAARQAINQMPELAVRLALRALDLTEPDDPGRGRRIVTAIEAHLAAGNLARAIELAEETSVPREGRDGGDLQQVLAHALLVNGRHAEAAVAARRVLDNPAASAAARAQTQAVRLLALRYTDPALGRAEAERWLVRGGHPAATAGCVLAELAWQRGAVEEALKLSRDAVRRIGERTVSVWSTHAQLVCAYVTAVAGDTDSALSAVLVLVQRAAAVRTTFVPELRSVPPMVTQAQLLLRIGQPREAAGVARRAVAASRGMQARLHSEPATCVLAAALLRTGDLDGAAECLERDRFDGVPPAGAFWRRYRSWINVQLTAARFGAERAARLLTGPDRALLTSAALAVDEPGAPGWMTRTLLATGHGDQAAAVAEHIERLAREHPRAAVLRAAALHVRGLIRQDAAMLESACAEHLTPWARALATEDLAGCRTLEAQRARRRLAEARELFERGGAVLDAGRLARRLGEPGQPRPGRAQPAPGPWERLSDIERTVAVLVSEGLTNGQVARRISLSPHTVNYHMRGIFKKLGIRSRAQLAGLAREHEPRGANQPQVRGDDASTVRAPRGQVLSAGR</sequence>
<dbReference type="EMBL" id="JAGSXH010000010">
    <property type="protein sequence ID" value="MBS2962366.1"/>
    <property type="molecule type" value="Genomic_DNA"/>
</dbReference>
<dbReference type="InterPro" id="IPR011990">
    <property type="entry name" value="TPR-like_helical_dom_sf"/>
</dbReference>
<evidence type="ECO:0000256" key="1">
    <source>
        <dbReference type="ARBA" id="ARBA00023125"/>
    </source>
</evidence>
<reference evidence="4" key="1">
    <citation type="submission" date="2021-04" db="EMBL/GenBank/DDBJ databases">
        <title>Genome based classification of Actinospica acidithermotolerans sp. nov., an actinobacterium isolated from an Indonesian hot spring.</title>
        <authorList>
            <person name="Kusuma A.B."/>
            <person name="Putra K.E."/>
            <person name="Nafisah S."/>
            <person name="Loh J."/>
            <person name="Nouioui I."/>
            <person name="Goodfellow M."/>
        </authorList>
    </citation>
    <scope>NUCLEOTIDE SEQUENCE</scope>
    <source>
        <strain evidence="4">DSM 45618</strain>
    </source>
</reference>
<dbReference type="RefSeq" id="WP_211464949.1">
    <property type="nucleotide sequence ID" value="NZ_JAGSXH010000010.1"/>
</dbReference>
<dbReference type="SUPFAM" id="SSF46894">
    <property type="entry name" value="C-terminal effector domain of the bipartite response regulators"/>
    <property type="match status" value="1"/>
</dbReference>